<evidence type="ECO:0000256" key="5">
    <source>
        <dbReference type="ARBA" id="ARBA00022694"/>
    </source>
</evidence>
<keyword evidence="1" id="KW-0963">Cytoplasm</keyword>
<dbReference type="Pfam" id="PF02475">
    <property type="entry name" value="TRM5-TYW2_MTfase"/>
    <property type="match status" value="1"/>
</dbReference>
<dbReference type="PANTHER" id="PTHR23245:SF36">
    <property type="entry name" value="TRNA (GUANINE(37)-N1)-METHYLTRANSFERASE"/>
    <property type="match status" value="1"/>
</dbReference>
<evidence type="ECO:0000313" key="8">
    <source>
        <dbReference type="Proteomes" id="UP000007812"/>
    </source>
</evidence>
<dbReference type="InterPro" id="IPR030382">
    <property type="entry name" value="MeTrfase_TRM5/TYW2"/>
</dbReference>
<accession>F4FY84</accession>
<dbReference type="RefSeq" id="WP_013737955.1">
    <property type="nucleotide sequence ID" value="NC_015435.1"/>
</dbReference>
<proteinExistence type="predicted"/>
<dbReference type="PROSITE" id="PS51684">
    <property type="entry name" value="SAM_MT_TRM5_TYW2"/>
    <property type="match status" value="1"/>
</dbReference>
<dbReference type="EMBL" id="CP002656">
    <property type="protein sequence ID" value="AEB95457.1"/>
    <property type="molecule type" value="Genomic_DNA"/>
</dbReference>
<keyword evidence="3" id="KW-0808">Transferase</keyword>
<evidence type="ECO:0000259" key="6">
    <source>
        <dbReference type="PROSITE" id="PS51684"/>
    </source>
</evidence>
<dbReference type="InterPro" id="IPR029063">
    <property type="entry name" value="SAM-dependent_MTases_sf"/>
</dbReference>
<dbReference type="OrthoDB" id="8079at2157"/>
<name>F4FY84_METCR</name>
<dbReference type="STRING" id="1006006.Mcup_1354"/>
<dbReference type="AlphaFoldDB" id="F4FY84"/>
<dbReference type="Proteomes" id="UP000007812">
    <property type="component" value="Chromosome"/>
</dbReference>
<evidence type="ECO:0000256" key="2">
    <source>
        <dbReference type="ARBA" id="ARBA00022603"/>
    </source>
</evidence>
<dbReference type="GeneID" id="10493543"/>
<dbReference type="CDD" id="cd02440">
    <property type="entry name" value="AdoMet_MTases"/>
    <property type="match status" value="1"/>
</dbReference>
<dbReference type="InterPro" id="IPR056743">
    <property type="entry name" value="TRM5-TYW2-like_MTfase"/>
</dbReference>
<keyword evidence="5" id="KW-0819">tRNA processing</keyword>
<evidence type="ECO:0000256" key="1">
    <source>
        <dbReference type="ARBA" id="ARBA00022490"/>
    </source>
</evidence>
<dbReference type="eggNOG" id="arCOG00033">
    <property type="taxonomic scope" value="Archaea"/>
</dbReference>
<keyword evidence="2 7" id="KW-0489">Methyltransferase</keyword>
<dbReference type="PANTHER" id="PTHR23245">
    <property type="entry name" value="TRNA METHYLTRANSFERASE"/>
    <property type="match status" value="1"/>
</dbReference>
<sequence>MKCLKVPRRKLGELKGVEVHPGYNIIFDGEYALIPVSNFQGELVECNPLPKERTPRLNELIPGLSSFYKVGDILIISPKREIRGEELDLILKTYRAKSLFIRKKVKGEFRVNELIHVAGENRTTTIFSESGIKYFVDVSKVYVNPSMATERLRIVNEIDRGKVLDVFTGYGALAIPLSKKLGYAVAGDINLDGLLMALKSVHLNSSKILLDLVQYDGKYLPFRDKAFDLAVGDNPTAIDDFVNEICRVSLKAVIYKLGKLDAGWERVNDYSKDLFIMKRFLRCDN</sequence>
<dbReference type="SUPFAM" id="SSF53335">
    <property type="entry name" value="S-adenosyl-L-methionine-dependent methyltransferases"/>
    <property type="match status" value="1"/>
</dbReference>
<reference evidence="7 8" key="1">
    <citation type="journal article" date="2011" name="J. Bacteriol.">
        <title>Complete genome sequence of Metallosphaera cuprina, a metal sulfide-oxidizing archaeon from a hot spring.</title>
        <authorList>
            <person name="Liu L.J."/>
            <person name="You X.Y."/>
            <person name="Zheng H."/>
            <person name="Wang S."/>
            <person name="Jiang C.Y."/>
            <person name="Liu S.J."/>
        </authorList>
    </citation>
    <scope>NUCLEOTIDE SEQUENCE [LARGE SCALE GENOMIC DNA]</scope>
    <source>
        <strain evidence="7 8">Ar-4</strain>
    </source>
</reference>
<evidence type="ECO:0000313" key="7">
    <source>
        <dbReference type="EMBL" id="AEB95457.1"/>
    </source>
</evidence>
<gene>
    <name evidence="7" type="ordered locus">Mcup_1354</name>
</gene>
<protein>
    <submittedName>
        <fullName evidence="7">Methyltransferase</fullName>
    </submittedName>
</protein>
<keyword evidence="8" id="KW-1185">Reference proteome</keyword>
<organism evidence="7 8">
    <name type="scientific">Metallosphaera cuprina (strain Ar-4)</name>
    <dbReference type="NCBI Taxonomy" id="1006006"/>
    <lineage>
        <taxon>Archaea</taxon>
        <taxon>Thermoproteota</taxon>
        <taxon>Thermoprotei</taxon>
        <taxon>Sulfolobales</taxon>
        <taxon>Sulfolobaceae</taxon>
        <taxon>Metallosphaera</taxon>
    </lineage>
</organism>
<dbReference type="GO" id="GO:0005737">
    <property type="term" value="C:cytoplasm"/>
    <property type="evidence" value="ECO:0007669"/>
    <property type="project" value="TreeGrafter"/>
</dbReference>
<dbReference type="HOGENOM" id="CLU_022610_0_1_2"/>
<dbReference type="GO" id="GO:0008175">
    <property type="term" value="F:tRNA methyltransferase activity"/>
    <property type="evidence" value="ECO:0007669"/>
    <property type="project" value="TreeGrafter"/>
</dbReference>
<dbReference type="Gene3D" id="3.40.50.150">
    <property type="entry name" value="Vaccinia Virus protein VP39"/>
    <property type="match status" value="1"/>
</dbReference>
<evidence type="ECO:0000256" key="3">
    <source>
        <dbReference type="ARBA" id="ARBA00022679"/>
    </source>
</evidence>
<dbReference type="PATRIC" id="fig|1006006.8.peg.1349"/>
<feature type="domain" description="SAM-dependent methyltransferase TRM5/TYW2-type" evidence="6">
    <location>
        <begin position="67"/>
        <end position="285"/>
    </location>
</feature>
<dbReference type="GO" id="GO:0002939">
    <property type="term" value="P:tRNA N1-guanine methylation"/>
    <property type="evidence" value="ECO:0007669"/>
    <property type="project" value="TreeGrafter"/>
</dbReference>
<dbReference type="KEGG" id="mcn:Mcup_1354"/>
<dbReference type="Gene3D" id="3.30.300.110">
    <property type="entry name" value="Met-10+ protein-like domains"/>
    <property type="match status" value="1"/>
</dbReference>
<keyword evidence="4" id="KW-0949">S-adenosyl-L-methionine</keyword>
<evidence type="ECO:0000256" key="4">
    <source>
        <dbReference type="ARBA" id="ARBA00022691"/>
    </source>
</evidence>